<comment type="caution">
    <text evidence="4">The sequence shown here is derived from an EMBL/GenBank/DDBJ whole genome shotgun (WGS) entry which is preliminary data.</text>
</comment>
<sequence length="350" mass="39802">MKYYLKEEFLHDANVKNAGNKARNDVETVLKDLGYTPLKVLVNNWYQMNLLHAQIHKYRALLQSFKFLKKNDEIVIQFPLLHHSIFLSRLLKSLKKRGIQVYFLVHDLETLRFVNDKTLPFRRKLRMKLTESDTFHYVTGIIAHNPIMKSVLVDKGVAEDKIVSLGIFDYLIPNFQEKSSLTKDNPIIVAGNLAHEKAGYLYSLPAEPAYNLYGVGFDESRALENETYFGSFLPDELPAALKGGFGLVWDGDSSETCSGFFGEYLRYNNSHKASLYLASGFPLVVWKQSALSHFVLENGCGIAVDSLSDLAEKIQSLSDEEYQKLVSCSQEIGKNIRAGYYLKTALKKFD</sequence>
<dbReference type="HOGENOM" id="CLU_057651_1_0_9"/>
<name>E8KDP3_9STRE</name>
<dbReference type="Gene3D" id="3.40.50.2000">
    <property type="entry name" value="Glycogen Phosphorylase B"/>
    <property type="match status" value="2"/>
</dbReference>
<dbReference type="Proteomes" id="UP000010304">
    <property type="component" value="Unassembled WGS sequence"/>
</dbReference>
<evidence type="ECO:0008006" key="6">
    <source>
        <dbReference type="Google" id="ProtNLM"/>
    </source>
</evidence>
<feature type="domain" description="Glucosyltransferase 3-like C-terminal" evidence="3">
    <location>
        <begin position="187"/>
        <end position="348"/>
    </location>
</feature>
<gene>
    <name evidence="4" type="ORF">HMPREF9180_1598</name>
</gene>
<dbReference type="STRING" id="888746.HMPREF9180_1598"/>
<feature type="domain" description="Glucosyltransferase 3-like N-terminal" evidence="2">
    <location>
        <begin position="11"/>
        <end position="167"/>
    </location>
</feature>
<evidence type="ECO:0000313" key="5">
    <source>
        <dbReference type="Proteomes" id="UP000010304"/>
    </source>
</evidence>
<keyword evidence="1" id="KW-0808">Transferase</keyword>
<proteinExistence type="predicted"/>
<keyword evidence="5" id="KW-1185">Reference proteome</keyword>
<evidence type="ECO:0000259" key="3">
    <source>
        <dbReference type="Pfam" id="PF26337"/>
    </source>
</evidence>
<reference evidence="4 5" key="1">
    <citation type="submission" date="2010-12" db="EMBL/GenBank/DDBJ databases">
        <authorList>
            <person name="Muzny D."/>
            <person name="Qin X."/>
            <person name="Deng J."/>
            <person name="Jiang H."/>
            <person name="Liu Y."/>
            <person name="Qu J."/>
            <person name="Song X.-Z."/>
            <person name="Zhang L."/>
            <person name="Thornton R."/>
            <person name="Coyle M."/>
            <person name="Francisco L."/>
            <person name="Jackson L."/>
            <person name="Javaid M."/>
            <person name="Korchina V."/>
            <person name="Kovar C."/>
            <person name="Mata R."/>
            <person name="Mathew T."/>
            <person name="Ngo R."/>
            <person name="Nguyen L."/>
            <person name="Nguyen N."/>
            <person name="Okwuonu G."/>
            <person name="Ongeri F."/>
            <person name="Pham C."/>
            <person name="Simmons D."/>
            <person name="Wilczek-Boney K."/>
            <person name="Hale W."/>
            <person name="Jakkamsetti A."/>
            <person name="Pham P."/>
            <person name="Ruth R."/>
            <person name="San Lucas F."/>
            <person name="Warren J."/>
            <person name="Zhang J."/>
            <person name="Zhao Z."/>
            <person name="Zhou C."/>
            <person name="Zhu D."/>
            <person name="Lee S."/>
            <person name="Bess C."/>
            <person name="Blankenburg K."/>
            <person name="Forbes L."/>
            <person name="Fu Q."/>
            <person name="Gubbala S."/>
            <person name="Hirani K."/>
            <person name="Jayaseelan J.C."/>
            <person name="Lara F."/>
            <person name="Munidasa M."/>
            <person name="Palculict T."/>
            <person name="Patil S."/>
            <person name="Pu L.-L."/>
            <person name="Saada N."/>
            <person name="Tang L."/>
            <person name="Weissenberger G."/>
            <person name="Zhu Y."/>
            <person name="Hemphill L."/>
            <person name="Shang Y."/>
            <person name="Youmans B."/>
            <person name="Ayvaz T."/>
            <person name="Ross M."/>
            <person name="Santibanez J."/>
            <person name="Aqrawi P."/>
            <person name="Gross S."/>
            <person name="Joshi V."/>
            <person name="Fowler G."/>
            <person name="Nazareth L."/>
            <person name="Reid J."/>
            <person name="Worley K."/>
            <person name="Petrosino J."/>
            <person name="Highlander S."/>
            <person name="Gibbs R."/>
        </authorList>
    </citation>
    <scope>NUCLEOTIDE SEQUENCE [LARGE SCALE GENOMIC DNA]</scope>
    <source>
        <strain evidence="4 5">ATCC 700780</strain>
    </source>
</reference>
<dbReference type="AlphaFoldDB" id="E8KDP3"/>
<dbReference type="eggNOG" id="COG0438">
    <property type="taxonomic scope" value="Bacteria"/>
</dbReference>
<evidence type="ECO:0000259" key="2">
    <source>
        <dbReference type="Pfam" id="PF26334"/>
    </source>
</evidence>
<dbReference type="EMBL" id="AEVF01000014">
    <property type="protein sequence ID" value="EFX39789.1"/>
    <property type="molecule type" value="Genomic_DNA"/>
</dbReference>
<dbReference type="InterPro" id="IPR058592">
    <property type="entry name" value="Gtf3_C"/>
</dbReference>
<organism evidence="4 5">
    <name type="scientific">Streptococcus peroris ATCC 700780</name>
    <dbReference type="NCBI Taxonomy" id="888746"/>
    <lineage>
        <taxon>Bacteria</taxon>
        <taxon>Bacillati</taxon>
        <taxon>Bacillota</taxon>
        <taxon>Bacilli</taxon>
        <taxon>Lactobacillales</taxon>
        <taxon>Streptococcaceae</taxon>
        <taxon>Streptococcus</taxon>
    </lineage>
</organism>
<dbReference type="OrthoDB" id="9790931at2"/>
<protein>
    <recommendedName>
        <fullName evidence="6">Galactofuranosyltransferase</fullName>
    </recommendedName>
</protein>
<dbReference type="RefSeq" id="WP_006146369.1">
    <property type="nucleotide sequence ID" value="NZ_GL732463.1"/>
</dbReference>
<evidence type="ECO:0000256" key="1">
    <source>
        <dbReference type="ARBA" id="ARBA00022679"/>
    </source>
</evidence>
<dbReference type="PIRSF" id="PIRSF007023">
    <property type="entry name" value="UDP-Galf_transf"/>
    <property type="match status" value="1"/>
</dbReference>
<accession>E8KDP3</accession>
<evidence type="ECO:0000313" key="4">
    <source>
        <dbReference type="EMBL" id="EFX39789.1"/>
    </source>
</evidence>
<dbReference type="Pfam" id="PF26337">
    <property type="entry name" value="Gtf3_C"/>
    <property type="match status" value="1"/>
</dbReference>
<dbReference type="InterPro" id="IPR058591">
    <property type="entry name" value="Gtf3_N"/>
</dbReference>
<dbReference type="Pfam" id="PF26334">
    <property type="entry name" value="Gtf3_N"/>
    <property type="match status" value="1"/>
</dbReference>
<dbReference type="SUPFAM" id="SSF53756">
    <property type="entry name" value="UDP-Glycosyltransferase/glycogen phosphorylase"/>
    <property type="match status" value="1"/>
</dbReference>